<dbReference type="InterPro" id="IPR036436">
    <property type="entry name" value="Disintegrin_dom_sf"/>
</dbReference>
<dbReference type="SMART" id="SM00050">
    <property type="entry name" value="DISIN"/>
    <property type="match status" value="1"/>
</dbReference>
<dbReference type="InterPro" id="IPR024079">
    <property type="entry name" value="MetalloPept_cat_dom_sf"/>
</dbReference>
<dbReference type="PROSITE" id="PS50214">
    <property type="entry name" value="DISINTEGRIN_2"/>
    <property type="match status" value="1"/>
</dbReference>
<dbReference type="GO" id="GO:0006509">
    <property type="term" value="P:membrane protein ectodomain proteolysis"/>
    <property type="evidence" value="ECO:0007669"/>
    <property type="project" value="TreeGrafter"/>
</dbReference>
<feature type="active site" evidence="7">
    <location>
        <position position="312"/>
    </location>
</feature>
<dbReference type="SMART" id="SM00608">
    <property type="entry name" value="ACR"/>
    <property type="match status" value="1"/>
</dbReference>
<dbReference type="InterPro" id="IPR018358">
    <property type="entry name" value="Disintegrin_CS"/>
</dbReference>
<keyword evidence="10" id="KW-0732">Signal</keyword>
<evidence type="ECO:0000256" key="1">
    <source>
        <dbReference type="ARBA" id="ARBA00004167"/>
    </source>
</evidence>
<dbReference type="PROSITE" id="PS50215">
    <property type="entry name" value="ADAM_MEPRO"/>
    <property type="match status" value="1"/>
</dbReference>
<dbReference type="InterPro" id="IPR006586">
    <property type="entry name" value="ADAM_Cys-rich"/>
</dbReference>
<feature type="transmembrane region" description="Helical" evidence="9">
    <location>
        <begin position="666"/>
        <end position="688"/>
    </location>
</feature>
<dbReference type="InterPro" id="IPR036377">
    <property type="entry name" value="Gp120_core_sf"/>
</dbReference>
<evidence type="ECO:0000256" key="10">
    <source>
        <dbReference type="SAM" id="SignalP"/>
    </source>
</evidence>
<dbReference type="Pfam" id="PF00200">
    <property type="entry name" value="Disintegrin"/>
    <property type="match status" value="1"/>
</dbReference>
<dbReference type="InterPro" id="IPR000742">
    <property type="entry name" value="EGF"/>
</dbReference>
<dbReference type="CDD" id="cd04269">
    <property type="entry name" value="ZnMc_adamalysin_II_like"/>
    <property type="match status" value="1"/>
</dbReference>
<feature type="region of interest" description="Disordered" evidence="8">
    <location>
        <begin position="711"/>
        <end position="762"/>
    </location>
</feature>
<comment type="caution">
    <text evidence="7">Lacks conserved residue(s) required for the propagation of feature annotation.</text>
</comment>
<feature type="domain" description="Peptidase M12B" evidence="12">
    <location>
        <begin position="175"/>
        <end position="374"/>
    </location>
</feature>
<dbReference type="InterPro" id="IPR001590">
    <property type="entry name" value="Peptidase_M12B"/>
</dbReference>
<dbReference type="SUPFAM" id="SSF57552">
    <property type="entry name" value="Blood coagulation inhibitor (disintegrin)"/>
    <property type="match status" value="1"/>
</dbReference>
<dbReference type="PROSITE" id="PS00427">
    <property type="entry name" value="DISINTEGRIN_1"/>
    <property type="match status" value="1"/>
</dbReference>
<feature type="domain" description="Disintegrin" evidence="11">
    <location>
        <begin position="380"/>
        <end position="466"/>
    </location>
</feature>
<evidence type="ECO:0000256" key="7">
    <source>
        <dbReference type="PROSITE-ProRule" id="PRU00276"/>
    </source>
</evidence>
<dbReference type="Pfam" id="PF01421">
    <property type="entry name" value="Reprolysin"/>
    <property type="match status" value="1"/>
</dbReference>
<dbReference type="PROSITE" id="PS01186">
    <property type="entry name" value="EGF_2"/>
    <property type="match status" value="1"/>
</dbReference>
<keyword evidence="2 9" id="KW-0812">Transmembrane</keyword>
<keyword evidence="7" id="KW-0862">Zinc</keyword>
<feature type="disulfide bond" evidence="6">
    <location>
        <begin position="438"/>
        <end position="458"/>
    </location>
</feature>
<dbReference type="OrthoDB" id="5951731at2759"/>
<keyword evidence="5 6" id="KW-1015">Disulfide bond</keyword>
<reference evidence="13 14" key="1">
    <citation type="submission" date="2020-08" db="EMBL/GenBank/DDBJ databases">
        <authorList>
            <person name="Hejnol A."/>
        </authorList>
    </citation>
    <scope>NUCLEOTIDE SEQUENCE [LARGE SCALE GENOMIC DNA]</scope>
</reference>
<dbReference type="PRINTS" id="PR00289">
    <property type="entry name" value="DISINTEGRIN"/>
</dbReference>
<name>A0A7I8VZC7_9ANNE</name>
<dbReference type="InterPro" id="IPR001762">
    <property type="entry name" value="Disintegrin_dom"/>
</dbReference>
<dbReference type="Gene3D" id="3.40.390.10">
    <property type="entry name" value="Collagenase (Catalytic Domain)"/>
    <property type="match status" value="1"/>
</dbReference>
<evidence type="ECO:0000256" key="9">
    <source>
        <dbReference type="SAM" id="Phobius"/>
    </source>
</evidence>
<evidence type="ECO:0000313" key="14">
    <source>
        <dbReference type="Proteomes" id="UP000549394"/>
    </source>
</evidence>
<dbReference type="Proteomes" id="UP000549394">
    <property type="component" value="Unassembled WGS sequence"/>
</dbReference>
<keyword evidence="14" id="KW-1185">Reference proteome</keyword>
<protein>
    <submittedName>
        <fullName evidence="13">DgyrCDS9766</fullName>
    </submittedName>
</protein>
<feature type="compositionally biased region" description="Polar residues" evidence="8">
    <location>
        <begin position="712"/>
        <end position="729"/>
    </location>
</feature>
<feature type="binding site" evidence="7">
    <location>
        <position position="321"/>
    </location>
    <ligand>
        <name>Zn(2+)</name>
        <dbReference type="ChEBI" id="CHEBI:29105"/>
        <note>catalytic</note>
    </ligand>
</feature>
<evidence type="ECO:0000256" key="3">
    <source>
        <dbReference type="ARBA" id="ARBA00022989"/>
    </source>
</evidence>
<evidence type="ECO:0000313" key="13">
    <source>
        <dbReference type="EMBL" id="CAD5121233.1"/>
    </source>
</evidence>
<evidence type="ECO:0000256" key="8">
    <source>
        <dbReference type="SAM" id="MobiDB-lite"/>
    </source>
</evidence>
<dbReference type="InterPro" id="IPR034027">
    <property type="entry name" value="Reprolysin_adamalysin"/>
</dbReference>
<evidence type="ECO:0000259" key="12">
    <source>
        <dbReference type="PROSITE" id="PS50215"/>
    </source>
</evidence>
<dbReference type="GO" id="GO:0004222">
    <property type="term" value="F:metalloendopeptidase activity"/>
    <property type="evidence" value="ECO:0007669"/>
    <property type="project" value="InterPro"/>
</dbReference>
<gene>
    <name evidence="13" type="ORF">DGYR_LOCUS9217</name>
</gene>
<dbReference type="EMBL" id="CAJFCJ010000014">
    <property type="protein sequence ID" value="CAD5121233.1"/>
    <property type="molecule type" value="Genomic_DNA"/>
</dbReference>
<sequence>MLSSFKLFLLVVSTILEISASTRGDFPYYHGDYKTFELVHPFVEKSSAQEARLQFNAFNSSFVIDLIMSRVNLTQNLPEHCDHYESKSQVSMATVSFCSGTIHAFILDKTNTYSLIPLDNEKNEHIVYRKSDLKYEPICGNHPKSPSGNRDEINMKRLKRSILQSRPYGTHKKTRYIELFLSLHYKIRNKYTKNSIFDKEKLDRDLSILMMNINKLFTGIDIFIVLTGYEVWNKYEINVLSDSAKTLKNYLSYRKSLNKKHYNDMGYFLTDKAFANNVVGRATKNTICSDSNSGGIAYWGDHHQTALTIAHEIGHNFGMEHDEDNEQCKTSKSIMAAKADSSDSIDSAKWSKCSREELENAYFRRFDICLHNLPKVNAINPKCGNRILEDGEECDCGTEEECLSKCCHASNCTLTAGSQCYNGECCSDCKFRKVSTICRDSTGECDLPEACSGKSQFCPEDAFKTTGYPCAENSSFCHLGECVPDLNAQCKAMWRGSTSDPQCYATIRIGKELCGKFDYATKKYEICNKENYRCSPLMCLHNQESSLFLTDTYRRRNFKYRHNGKFCSLQLYDVGRQARDPALVQIGTSCGNGRVCVDDKCVNASLVASSCGNCSGKGVCNNLNQCHCDKGFAPPLCNKHGGGGSLHSNSLYAYDEESTNDRKTTIIVVVIVIILFLVFMGVGIFFAVNRVYFDKVQRNIPFLNSWRRKSPRQWTPNTANSFRGKTISNPVMRRSSNKQLPNIPPVRPPPPDFKKAVPSPTAATHTYQNTQEISDKPVISPKPVVSAYTLHLRNENESKLTVC</sequence>
<dbReference type="PANTHER" id="PTHR11905">
    <property type="entry name" value="ADAM A DISINTEGRIN AND METALLOPROTEASE DOMAIN"/>
    <property type="match status" value="1"/>
</dbReference>
<feature type="compositionally biased region" description="Pro residues" evidence="8">
    <location>
        <begin position="742"/>
        <end position="751"/>
    </location>
</feature>
<dbReference type="SUPFAM" id="SSF55486">
    <property type="entry name" value="Metalloproteases ('zincins'), catalytic domain"/>
    <property type="match status" value="1"/>
</dbReference>
<evidence type="ECO:0000256" key="4">
    <source>
        <dbReference type="ARBA" id="ARBA00023136"/>
    </source>
</evidence>
<evidence type="ECO:0000256" key="5">
    <source>
        <dbReference type="ARBA" id="ARBA00023157"/>
    </source>
</evidence>
<evidence type="ECO:0000256" key="2">
    <source>
        <dbReference type="ARBA" id="ARBA00022692"/>
    </source>
</evidence>
<keyword evidence="7" id="KW-0479">Metal-binding</keyword>
<proteinExistence type="predicted"/>
<dbReference type="AlphaFoldDB" id="A0A7I8VZC7"/>
<feature type="signal peptide" evidence="10">
    <location>
        <begin position="1"/>
        <end position="24"/>
    </location>
</feature>
<comment type="caution">
    <text evidence="13">The sequence shown here is derived from an EMBL/GenBank/DDBJ whole genome shotgun (WGS) entry which is preliminary data.</text>
</comment>
<evidence type="ECO:0000256" key="6">
    <source>
        <dbReference type="PROSITE-ProRule" id="PRU00068"/>
    </source>
</evidence>
<dbReference type="Gene3D" id="4.10.70.10">
    <property type="entry name" value="Disintegrin domain"/>
    <property type="match status" value="1"/>
</dbReference>
<comment type="subcellular location">
    <subcellularLocation>
        <location evidence="1">Membrane</location>
        <topology evidence="1">Single-pass membrane protein</topology>
    </subcellularLocation>
</comment>
<organism evidence="13 14">
    <name type="scientific">Dimorphilus gyrociliatus</name>
    <dbReference type="NCBI Taxonomy" id="2664684"/>
    <lineage>
        <taxon>Eukaryota</taxon>
        <taxon>Metazoa</taxon>
        <taxon>Spiralia</taxon>
        <taxon>Lophotrochozoa</taxon>
        <taxon>Annelida</taxon>
        <taxon>Polychaeta</taxon>
        <taxon>Polychaeta incertae sedis</taxon>
        <taxon>Dinophilidae</taxon>
        <taxon>Dimorphilus</taxon>
    </lineage>
</organism>
<dbReference type="GO" id="GO:0016020">
    <property type="term" value="C:membrane"/>
    <property type="evidence" value="ECO:0007669"/>
    <property type="project" value="UniProtKB-SubCell"/>
</dbReference>
<feature type="binding site" evidence="7">
    <location>
        <position position="315"/>
    </location>
    <ligand>
        <name>Zn(2+)</name>
        <dbReference type="ChEBI" id="CHEBI:29105"/>
        <note>catalytic</note>
    </ligand>
</feature>
<feature type="chain" id="PRO_5029851920" evidence="10">
    <location>
        <begin position="25"/>
        <end position="803"/>
    </location>
</feature>
<feature type="binding site" evidence="7">
    <location>
        <position position="311"/>
    </location>
    <ligand>
        <name>Zn(2+)</name>
        <dbReference type="ChEBI" id="CHEBI:29105"/>
        <note>catalytic</note>
    </ligand>
</feature>
<keyword evidence="3 9" id="KW-1133">Transmembrane helix</keyword>
<accession>A0A7I8VZC7</accession>
<dbReference type="GO" id="GO:0046872">
    <property type="term" value="F:metal ion binding"/>
    <property type="evidence" value="ECO:0007669"/>
    <property type="project" value="UniProtKB-KW"/>
</dbReference>
<dbReference type="SUPFAM" id="SSF56502">
    <property type="entry name" value="gp120 core"/>
    <property type="match status" value="1"/>
</dbReference>
<dbReference type="FunFam" id="4.10.70.10:FF:000001">
    <property type="entry name" value="Disintegrin and metalloproteinase domain-containing protein 22"/>
    <property type="match status" value="1"/>
</dbReference>
<dbReference type="PANTHER" id="PTHR11905:SF159">
    <property type="entry name" value="ADAM METALLOPROTEASE"/>
    <property type="match status" value="1"/>
</dbReference>
<evidence type="ECO:0000259" key="11">
    <source>
        <dbReference type="PROSITE" id="PS50214"/>
    </source>
</evidence>
<keyword evidence="4 9" id="KW-0472">Membrane</keyword>